<protein>
    <submittedName>
        <fullName evidence="2">Uncharacterized protein</fullName>
    </submittedName>
</protein>
<keyword evidence="3" id="KW-1185">Reference proteome</keyword>
<dbReference type="EMBL" id="PYLZ01000004">
    <property type="protein sequence ID" value="PSW25044.1"/>
    <property type="molecule type" value="Genomic_DNA"/>
</dbReference>
<dbReference type="AlphaFoldDB" id="A0A0J8VEB6"/>
<dbReference type="STRING" id="680026.AB733_04760"/>
<accession>A0A0J8VEB6</accession>
<evidence type="ECO:0000313" key="3">
    <source>
        <dbReference type="Proteomes" id="UP000240481"/>
    </source>
</evidence>
<feature type="transmembrane region" description="Helical" evidence="1">
    <location>
        <begin position="84"/>
        <end position="109"/>
    </location>
</feature>
<keyword evidence="1" id="KW-0472">Membrane</keyword>
<dbReference type="Proteomes" id="UP000240481">
    <property type="component" value="Unassembled WGS sequence"/>
</dbReference>
<keyword evidence="1" id="KW-1133">Transmembrane helix</keyword>
<comment type="caution">
    <text evidence="2">The sequence shown here is derived from an EMBL/GenBank/DDBJ whole genome shotgun (WGS) entry which is preliminary data.</text>
</comment>
<evidence type="ECO:0000256" key="1">
    <source>
        <dbReference type="SAM" id="Phobius"/>
    </source>
</evidence>
<feature type="transmembrane region" description="Helical" evidence="1">
    <location>
        <begin position="121"/>
        <end position="139"/>
    </location>
</feature>
<reference evidence="2 3" key="1">
    <citation type="submission" date="2018-01" db="EMBL/GenBank/DDBJ databases">
        <title>Whole genome sequencing of Histamine producing bacteria.</title>
        <authorList>
            <person name="Butler K."/>
        </authorList>
    </citation>
    <scope>NUCLEOTIDE SEQUENCE [LARGE SCALE GENOMIC DNA]</scope>
    <source>
        <strain evidence="2 3">DSM 24669</strain>
    </source>
</reference>
<proteinExistence type="predicted"/>
<organism evidence="2 3">
    <name type="scientific">Photobacterium swingsii</name>
    <dbReference type="NCBI Taxonomy" id="680026"/>
    <lineage>
        <taxon>Bacteria</taxon>
        <taxon>Pseudomonadati</taxon>
        <taxon>Pseudomonadota</taxon>
        <taxon>Gammaproteobacteria</taxon>
        <taxon>Vibrionales</taxon>
        <taxon>Vibrionaceae</taxon>
        <taxon>Photobacterium</taxon>
    </lineage>
</organism>
<evidence type="ECO:0000313" key="2">
    <source>
        <dbReference type="EMBL" id="PSW25044.1"/>
    </source>
</evidence>
<name>A0A0J8VEB6_9GAMM</name>
<sequence>MSSIEKEYGFNTPQRLFVGYTLAVLVDLTVLNFFDEYWDYVTIESFTISFAAAILLQLLLKLSISAEHKVANYFKTKTGTAPKVYRGLSTYVILVGSKFVMLEAINILFGEKVTFSGPWNGVIAFFAVVFTILISEVVISKIYFALSDQNTAQANTDSNTL</sequence>
<keyword evidence="1" id="KW-0812">Transmembrane</keyword>
<dbReference type="OrthoDB" id="5873895at2"/>
<feature type="transmembrane region" description="Helical" evidence="1">
    <location>
        <begin position="16"/>
        <end position="34"/>
    </location>
</feature>
<gene>
    <name evidence="2" type="ORF">C9I94_09575</name>
</gene>
<dbReference type="RefSeq" id="WP_048897741.1">
    <property type="nucleotide sequence ID" value="NZ_AP024853.1"/>
</dbReference>
<feature type="transmembrane region" description="Helical" evidence="1">
    <location>
        <begin position="46"/>
        <end position="64"/>
    </location>
</feature>